<dbReference type="HOGENOM" id="CLU_2186140_0_0_1"/>
<gene>
    <name evidence="2" type="ORF">AND_003478</name>
</gene>
<name>W5JPF5_ANODA</name>
<feature type="region of interest" description="Disordered" evidence="1">
    <location>
        <begin position="67"/>
        <end position="109"/>
    </location>
</feature>
<sequence length="109" mass="11759">MLEHQHISAEQSHQPRSASHLFVVVLIHQLSSEEPSRAERSPVNVNVTCGPRTTSQIYLSGSIRTVPSQASKPFSQVDRLEHINSSSSSSSSSDSEHAEPSSMTSSTSA</sequence>
<dbReference type="EMBL" id="ADMH02000882">
    <property type="protein sequence ID" value="ETN64770.1"/>
    <property type="molecule type" value="Genomic_DNA"/>
</dbReference>
<proteinExistence type="predicted"/>
<organism evidence="2">
    <name type="scientific">Anopheles darlingi</name>
    <name type="common">Mosquito</name>
    <dbReference type="NCBI Taxonomy" id="43151"/>
    <lineage>
        <taxon>Eukaryota</taxon>
        <taxon>Metazoa</taxon>
        <taxon>Ecdysozoa</taxon>
        <taxon>Arthropoda</taxon>
        <taxon>Hexapoda</taxon>
        <taxon>Insecta</taxon>
        <taxon>Pterygota</taxon>
        <taxon>Neoptera</taxon>
        <taxon>Endopterygota</taxon>
        <taxon>Diptera</taxon>
        <taxon>Nematocera</taxon>
        <taxon>Culicoidea</taxon>
        <taxon>Culicidae</taxon>
        <taxon>Anophelinae</taxon>
        <taxon>Anopheles</taxon>
    </lineage>
</organism>
<keyword evidence="4" id="KW-1185">Reference proteome</keyword>
<dbReference type="Proteomes" id="UP000000673">
    <property type="component" value="Unassembled WGS sequence"/>
</dbReference>
<evidence type="ECO:0000256" key="1">
    <source>
        <dbReference type="SAM" id="MobiDB-lite"/>
    </source>
</evidence>
<dbReference type="AlphaFoldDB" id="W5JPF5"/>
<reference evidence="2" key="2">
    <citation type="submission" date="2010-05" db="EMBL/GenBank/DDBJ databases">
        <authorList>
            <person name="Almeida L.G."/>
            <person name="Nicolas M.F."/>
            <person name="Souza R.C."/>
            <person name="Vasconcelos A.T.R."/>
        </authorList>
    </citation>
    <scope>NUCLEOTIDE SEQUENCE</scope>
</reference>
<dbReference type="VEuPathDB" id="VectorBase:ADAC003478"/>
<reference evidence="3" key="4">
    <citation type="submission" date="2015-06" db="UniProtKB">
        <authorList>
            <consortium name="EnsemblMetazoa"/>
        </authorList>
    </citation>
    <scope>IDENTIFICATION</scope>
</reference>
<protein>
    <submittedName>
        <fullName evidence="2 3">Uncharacterized protein</fullName>
    </submittedName>
</protein>
<evidence type="ECO:0000313" key="2">
    <source>
        <dbReference type="EMBL" id="ETN64770.1"/>
    </source>
</evidence>
<reference evidence="2 4" key="1">
    <citation type="journal article" date="2010" name="BMC Genomics">
        <title>Combination of measures distinguishes pre-miRNAs from other stem-loops in the genome of the newly sequenced Anopheles darlingi.</title>
        <authorList>
            <person name="Mendes N.D."/>
            <person name="Freitas A.T."/>
            <person name="Vasconcelos A.T."/>
            <person name="Sagot M.F."/>
        </authorList>
    </citation>
    <scope>NUCLEOTIDE SEQUENCE</scope>
</reference>
<evidence type="ECO:0000313" key="3">
    <source>
        <dbReference type="EnsemblMetazoa" id="ADAC003478-PA"/>
    </source>
</evidence>
<evidence type="ECO:0000313" key="4">
    <source>
        <dbReference type="Proteomes" id="UP000000673"/>
    </source>
</evidence>
<reference evidence="2" key="3">
    <citation type="journal article" date="2013" name="Nucleic Acids Res.">
        <title>The genome of Anopheles darlingi, the main neotropical malaria vector.</title>
        <authorList>
            <person name="Marinotti O."/>
            <person name="Cerqueira G.C."/>
            <person name="de Almeida L.G."/>
            <person name="Ferro M.I."/>
            <person name="Loreto E.L."/>
            <person name="Zaha A."/>
            <person name="Teixeira S.M."/>
            <person name="Wespiser A.R."/>
            <person name="Almeida E Silva A."/>
            <person name="Schlindwein A.D."/>
            <person name="Pacheco A.C."/>
            <person name="Silva A.L."/>
            <person name="Graveley B.R."/>
            <person name="Walenz B.P."/>
            <person name="Lima Bde A."/>
            <person name="Ribeiro C.A."/>
            <person name="Nunes-Silva C.G."/>
            <person name="de Carvalho C.R."/>
            <person name="Soares C.M."/>
            <person name="de Menezes C.B."/>
            <person name="Matiolli C."/>
            <person name="Caffrey D."/>
            <person name="Araujo D.A."/>
            <person name="de Oliveira D.M."/>
            <person name="Golenbock D."/>
            <person name="Grisard E.C."/>
            <person name="Fantinatti-Garboggini F."/>
            <person name="de Carvalho F.M."/>
            <person name="Barcellos F.G."/>
            <person name="Prosdocimi F."/>
            <person name="May G."/>
            <person name="Azevedo Junior G.M."/>
            <person name="Guimaraes G.M."/>
            <person name="Goldman G.H."/>
            <person name="Padilha I.Q."/>
            <person name="Batista Jda S."/>
            <person name="Ferro J.A."/>
            <person name="Ribeiro J.M."/>
            <person name="Fietto J.L."/>
            <person name="Dabbas K.M."/>
            <person name="Cerdeira L."/>
            <person name="Agnez-Lima L.F."/>
            <person name="Brocchi M."/>
            <person name="de Carvalho M.O."/>
            <person name="Teixeira Mde M."/>
            <person name="Diniz Maia Mde M."/>
            <person name="Goldman M.H."/>
            <person name="Cruz Schneider M.P."/>
            <person name="Felipe M.S."/>
            <person name="Hungria M."/>
            <person name="Nicolas M.F."/>
            <person name="Pereira M."/>
            <person name="Montes M.A."/>
            <person name="Cantao M.E."/>
            <person name="Vincentz M."/>
            <person name="Rafael M.S."/>
            <person name="Silverman N."/>
            <person name="Stoco P.H."/>
            <person name="Souza R.C."/>
            <person name="Vicentini R."/>
            <person name="Gazzinelli R.T."/>
            <person name="Neves Rde O."/>
            <person name="Silva R."/>
            <person name="Astolfi-Filho S."/>
            <person name="Maciel T.E."/>
            <person name="Urmenyi T.P."/>
            <person name="Tadei W.P."/>
            <person name="Camargo E.P."/>
            <person name="de Vasconcelos A.T."/>
        </authorList>
    </citation>
    <scope>NUCLEOTIDE SEQUENCE</scope>
</reference>
<dbReference type="EnsemblMetazoa" id="ADAC003478-RA">
    <property type="protein sequence ID" value="ADAC003478-PA"/>
    <property type="gene ID" value="ADAC003478"/>
</dbReference>
<accession>W5JPF5</accession>